<comment type="caution">
    <text evidence="2">The sequence shown here is derived from an EMBL/GenBank/DDBJ whole genome shotgun (WGS) entry which is preliminary data.</text>
</comment>
<gene>
    <name evidence="2" type="ORF">I551_8982</name>
</gene>
<evidence type="ECO:0000313" key="3">
    <source>
        <dbReference type="Proteomes" id="UP000020681"/>
    </source>
</evidence>
<dbReference type="Proteomes" id="UP000020681">
    <property type="component" value="Unassembled WGS sequence"/>
</dbReference>
<organism evidence="2 3">
    <name type="scientific">Mycobacterium ulcerans str. Harvey</name>
    <dbReference type="NCBI Taxonomy" id="1299332"/>
    <lineage>
        <taxon>Bacteria</taxon>
        <taxon>Bacillati</taxon>
        <taxon>Actinomycetota</taxon>
        <taxon>Actinomycetes</taxon>
        <taxon>Mycobacteriales</taxon>
        <taxon>Mycobacteriaceae</taxon>
        <taxon>Mycobacterium</taxon>
        <taxon>Mycobacterium ulcerans group</taxon>
    </lineage>
</organism>
<feature type="compositionally biased region" description="Basic residues" evidence="1">
    <location>
        <begin position="23"/>
        <end position="37"/>
    </location>
</feature>
<protein>
    <submittedName>
        <fullName evidence="2">Type I polyketide synthase loading module domain protein</fullName>
    </submittedName>
</protein>
<proteinExistence type="predicted"/>
<evidence type="ECO:0000256" key="1">
    <source>
        <dbReference type="SAM" id="MobiDB-lite"/>
    </source>
</evidence>
<keyword evidence="3" id="KW-1185">Reference proteome</keyword>
<accession>A0ABN0R9J3</accession>
<reference evidence="2 3" key="1">
    <citation type="submission" date="2014-01" db="EMBL/GenBank/DDBJ databases">
        <authorList>
            <person name="Dobos K."/>
            <person name="Lenaerts A."/>
            <person name="Ordway D."/>
            <person name="DeGroote M.A."/>
            <person name="Parker T."/>
            <person name="Sizemore C."/>
            <person name="Tallon L.J."/>
            <person name="Sadzewicz L.K."/>
            <person name="Sengamalay N."/>
            <person name="Fraser C.M."/>
            <person name="Hine E."/>
            <person name="Shefchek K.A."/>
            <person name="Das S.P."/>
            <person name="Tettelin H."/>
        </authorList>
    </citation>
    <scope>NUCLEOTIDE SEQUENCE [LARGE SCALE GENOMIC DNA]</scope>
    <source>
        <strain evidence="2 3">Harvey</strain>
    </source>
</reference>
<dbReference type="EMBL" id="JAOL01000045">
    <property type="protein sequence ID" value="EUA93750.1"/>
    <property type="molecule type" value="Genomic_DNA"/>
</dbReference>
<evidence type="ECO:0000313" key="2">
    <source>
        <dbReference type="EMBL" id="EUA93750.1"/>
    </source>
</evidence>
<name>A0ABN0R9J3_MYCUL</name>
<feature type="region of interest" description="Disordered" evidence="1">
    <location>
        <begin position="1"/>
        <end position="37"/>
    </location>
</feature>
<sequence length="37" mass="4497">MSLTVRIFLGQRTDRAHPPATRWPRHRGSTDHRHRHR</sequence>